<name>A0A938XUH1_9FIRM</name>
<reference evidence="1" key="1">
    <citation type="submission" date="2021-01" db="EMBL/GenBank/DDBJ databases">
        <title>Genomic Encyclopedia of Type Strains, Phase IV (KMG-IV): sequencing the most valuable type-strain genomes for metagenomic binning, comparative biology and taxonomic classification.</title>
        <authorList>
            <person name="Goeker M."/>
        </authorList>
    </citation>
    <scope>NUCLEOTIDE SEQUENCE</scope>
    <source>
        <strain evidence="1">DSM 23230</strain>
    </source>
</reference>
<evidence type="ECO:0000313" key="2">
    <source>
        <dbReference type="Proteomes" id="UP000774000"/>
    </source>
</evidence>
<proteinExistence type="predicted"/>
<dbReference type="EMBL" id="JAFBDQ010000017">
    <property type="protein sequence ID" value="MBM7557778.1"/>
    <property type="molecule type" value="Genomic_DNA"/>
</dbReference>
<gene>
    <name evidence="1" type="ORF">JOC47_002644</name>
</gene>
<dbReference type="AlphaFoldDB" id="A0A938XUH1"/>
<dbReference type="Proteomes" id="UP000774000">
    <property type="component" value="Unassembled WGS sequence"/>
</dbReference>
<sequence>MSSPKATDSTCKEIISTLEMLTQNLADNVKNAQQIQLKVKDRNNTNTTIPIMQLDSFSQFVFYIKQTISSTKKIISTIKEIEEVHRLFLVDVLIICETLEPFFEIVAQIMKKVSFHNSERSNFSSITIDSDEKQEPLVTTQQLTFIKTFQQSVAHLADKKILTKEYTDKLELLIKRYNEEKLNENFSLDYKK</sequence>
<keyword evidence="2" id="KW-1185">Reference proteome</keyword>
<accession>A0A938XUH1</accession>
<evidence type="ECO:0000313" key="1">
    <source>
        <dbReference type="EMBL" id="MBM7557778.1"/>
    </source>
</evidence>
<protein>
    <submittedName>
        <fullName evidence="1">Uncharacterized protein</fullName>
    </submittedName>
</protein>
<comment type="caution">
    <text evidence="1">The sequence shown here is derived from an EMBL/GenBank/DDBJ whole genome shotgun (WGS) entry which is preliminary data.</text>
</comment>
<organism evidence="1 2">
    <name type="scientific">Halanaerobacter jeridensis</name>
    <dbReference type="NCBI Taxonomy" id="706427"/>
    <lineage>
        <taxon>Bacteria</taxon>
        <taxon>Bacillati</taxon>
        <taxon>Bacillota</taxon>
        <taxon>Clostridia</taxon>
        <taxon>Halanaerobiales</taxon>
        <taxon>Halobacteroidaceae</taxon>
        <taxon>Halanaerobacter</taxon>
    </lineage>
</organism>
<dbReference type="RefSeq" id="WP_204702523.1">
    <property type="nucleotide sequence ID" value="NZ_JAFBDQ010000017.1"/>
</dbReference>